<dbReference type="KEGG" id="bgz:XH91_01655"/>
<evidence type="ECO:0008006" key="4">
    <source>
        <dbReference type="Google" id="ProtNLM"/>
    </source>
</evidence>
<dbReference type="Proteomes" id="UP000288972">
    <property type="component" value="Chromosome"/>
</dbReference>
<dbReference type="RefSeq" id="WP_128948976.1">
    <property type="nucleotide sequence ID" value="NZ_CP030053.1"/>
</dbReference>
<reference evidence="2 3" key="1">
    <citation type="submission" date="2018-06" db="EMBL/GenBank/DDBJ databases">
        <title>Comparative genomics of rhizobia nodulating Arachis hypogaea in China.</title>
        <authorList>
            <person name="Li Y."/>
        </authorList>
    </citation>
    <scope>NUCLEOTIDE SEQUENCE [LARGE SCALE GENOMIC DNA]</scope>
    <source>
        <strain evidence="2 3">CCBAU 51670</strain>
    </source>
</reference>
<dbReference type="EMBL" id="CP030053">
    <property type="protein sequence ID" value="QAU44187.1"/>
    <property type="molecule type" value="Genomic_DNA"/>
</dbReference>
<evidence type="ECO:0000313" key="2">
    <source>
        <dbReference type="EMBL" id="QAU44187.1"/>
    </source>
</evidence>
<protein>
    <recommendedName>
        <fullName evidence="4">DUF1376 domain-containing protein</fullName>
    </recommendedName>
</protein>
<gene>
    <name evidence="2" type="ORF">XH91_01655</name>
</gene>
<evidence type="ECO:0000256" key="1">
    <source>
        <dbReference type="SAM" id="MobiDB-lite"/>
    </source>
</evidence>
<feature type="compositionally biased region" description="Basic and acidic residues" evidence="1">
    <location>
        <begin position="130"/>
        <end position="153"/>
    </location>
</feature>
<proteinExistence type="predicted"/>
<feature type="region of interest" description="Disordered" evidence="1">
    <location>
        <begin position="228"/>
        <end position="253"/>
    </location>
</feature>
<name>A0AAE6C6A6_9BRAD</name>
<feature type="region of interest" description="Disordered" evidence="1">
    <location>
        <begin position="268"/>
        <end position="287"/>
    </location>
</feature>
<sequence>MSERGVFAVDRGIWDHDVLADRKPFSRREAWLWLVSEAAWKPHKRRIIGRSIELARGQFAGSLRFIASKWRWNEPRVRRFLGALISAEMVDANTDAGVTVITICKYDEYQRVSLPSDATRESDADALTTQERRKVEDREDKESLSSLRSERMPAKRPARSRARAQLPDCWQPDDRDLEYVISRGFQGPKIREMTNAFSNHHRSKGSLMADWHAAWRTWVDNEIKFHGGTNGYRTRDSRTAQPSGSSSTSSDAILAGMGRLADRITARKLAERQEGTDFAGRDGGERH</sequence>
<organism evidence="2 3">
    <name type="scientific">Bradyrhizobium guangzhouense</name>
    <dbReference type="NCBI Taxonomy" id="1325095"/>
    <lineage>
        <taxon>Bacteria</taxon>
        <taxon>Pseudomonadati</taxon>
        <taxon>Pseudomonadota</taxon>
        <taxon>Alphaproteobacteria</taxon>
        <taxon>Hyphomicrobiales</taxon>
        <taxon>Nitrobacteraceae</taxon>
        <taxon>Bradyrhizobium</taxon>
    </lineage>
</organism>
<evidence type="ECO:0000313" key="3">
    <source>
        <dbReference type="Proteomes" id="UP000288972"/>
    </source>
</evidence>
<accession>A0AAE6C6A6</accession>
<dbReference type="AlphaFoldDB" id="A0AAE6C6A6"/>
<feature type="region of interest" description="Disordered" evidence="1">
    <location>
        <begin position="117"/>
        <end position="165"/>
    </location>
</feature>